<accession>A0ABW7R5H0</accession>
<evidence type="ECO:0000313" key="2">
    <source>
        <dbReference type="Proteomes" id="UP001610818"/>
    </source>
</evidence>
<sequence length="112" mass="12068">MATKGAELADEPGIVPTARLPYAALFGAVRCLGLAQGTRGEAEELQGALWHYMQAAEASASGEAIVPCDVLRAATLCLRKWRAVTDTTLWGDRDDAELTIAWREGLKARRPT</sequence>
<comment type="caution">
    <text evidence="1">The sequence shown here is derived from an EMBL/GenBank/DDBJ whole genome shotgun (WGS) entry which is preliminary data.</text>
</comment>
<reference evidence="1 2" key="1">
    <citation type="submission" date="2024-10" db="EMBL/GenBank/DDBJ databases">
        <title>The Natural Products Discovery Center: Release of the First 8490 Sequenced Strains for Exploring Actinobacteria Biosynthetic Diversity.</title>
        <authorList>
            <person name="Kalkreuter E."/>
            <person name="Kautsar S.A."/>
            <person name="Yang D."/>
            <person name="Bader C.D."/>
            <person name="Teijaro C.N."/>
            <person name="Fluegel L."/>
            <person name="Davis C.M."/>
            <person name="Simpson J.R."/>
            <person name="Lauterbach L."/>
            <person name="Steele A.D."/>
            <person name="Gui C."/>
            <person name="Meng S."/>
            <person name="Li G."/>
            <person name="Viehrig K."/>
            <person name="Ye F."/>
            <person name="Su P."/>
            <person name="Kiefer A.F."/>
            <person name="Nichols A."/>
            <person name="Cepeda A.J."/>
            <person name="Yan W."/>
            <person name="Fan B."/>
            <person name="Jiang Y."/>
            <person name="Adhikari A."/>
            <person name="Zheng C.-J."/>
            <person name="Schuster L."/>
            <person name="Cowan T.M."/>
            <person name="Smanski M.J."/>
            <person name="Chevrette M.G."/>
            <person name="De Carvalho L.P.S."/>
            <person name="Shen B."/>
        </authorList>
    </citation>
    <scope>NUCLEOTIDE SEQUENCE [LARGE SCALE GENOMIC DNA]</scope>
    <source>
        <strain evidence="1 2">NPDC017990</strain>
    </source>
</reference>
<dbReference type="RefSeq" id="WP_397718621.1">
    <property type="nucleotide sequence ID" value="NZ_JBIRGN010000013.1"/>
</dbReference>
<proteinExistence type="predicted"/>
<dbReference type="EMBL" id="JBIRGQ010000013">
    <property type="protein sequence ID" value="MFH8551619.1"/>
    <property type="molecule type" value="Genomic_DNA"/>
</dbReference>
<dbReference type="Proteomes" id="UP001610818">
    <property type="component" value="Unassembled WGS sequence"/>
</dbReference>
<evidence type="ECO:0000313" key="1">
    <source>
        <dbReference type="EMBL" id="MFH8551619.1"/>
    </source>
</evidence>
<protein>
    <submittedName>
        <fullName evidence="1">Uncharacterized protein</fullName>
    </submittedName>
</protein>
<name>A0ABW7R5H0_9ACTN</name>
<keyword evidence="2" id="KW-1185">Reference proteome</keyword>
<gene>
    <name evidence="1" type="ORF">ACH4F9_42240</name>
</gene>
<organism evidence="1 2">
    <name type="scientific">Streptomyces longisporoflavus</name>
    <dbReference type="NCBI Taxonomy" id="28044"/>
    <lineage>
        <taxon>Bacteria</taxon>
        <taxon>Bacillati</taxon>
        <taxon>Actinomycetota</taxon>
        <taxon>Actinomycetes</taxon>
        <taxon>Kitasatosporales</taxon>
        <taxon>Streptomycetaceae</taxon>
        <taxon>Streptomyces</taxon>
    </lineage>
</organism>